<organism evidence="2 3">
    <name type="scientific">Cupriavidus pampae</name>
    <dbReference type="NCBI Taxonomy" id="659251"/>
    <lineage>
        <taxon>Bacteria</taxon>
        <taxon>Pseudomonadati</taxon>
        <taxon>Pseudomonadota</taxon>
        <taxon>Betaproteobacteria</taxon>
        <taxon>Burkholderiales</taxon>
        <taxon>Burkholderiaceae</taxon>
        <taxon>Cupriavidus</taxon>
    </lineage>
</organism>
<protein>
    <recommendedName>
        <fullName evidence="1">DUF6434 domain-containing protein</fullName>
    </recommendedName>
</protein>
<dbReference type="EMBL" id="CAJZAG010000002">
    <property type="protein sequence ID" value="CAG9166737.1"/>
    <property type="molecule type" value="Genomic_DNA"/>
</dbReference>
<gene>
    <name evidence="2" type="ORF">LMG32289_01158</name>
</gene>
<feature type="domain" description="DUF6434" evidence="1">
    <location>
        <begin position="3"/>
        <end position="66"/>
    </location>
</feature>
<name>A0ABN7Y4D7_9BURK</name>
<proteinExistence type="predicted"/>
<keyword evidence="3" id="KW-1185">Reference proteome</keyword>
<reference evidence="2 3" key="1">
    <citation type="submission" date="2021-08" db="EMBL/GenBank/DDBJ databases">
        <authorList>
            <person name="Peeters C."/>
        </authorList>
    </citation>
    <scope>NUCLEOTIDE SEQUENCE [LARGE SCALE GENOMIC DNA]</scope>
    <source>
        <strain evidence="2 3">LMG 32289</strain>
    </source>
</reference>
<dbReference type="Pfam" id="PF20026">
    <property type="entry name" value="DUF6434"/>
    <property type="match status" value="1"/>
</dbReference>
<dbReference type="Proteomes" id="UP000706525">
    <property type="component" value="Unassembled WGS sequence"/>
</dbReference>
<evidence type="ECO:0000313" key="3">
    <source>
        <dbReference type="Proteomes" id="UP000706525"/>
    </source>
</evidence>
<accession>A0ABN7Y4D7</accession>
<dbReference type="RefSeq" id="WP_223983121.1">
    <property type="nucleotide sequence ID" value="NZ_CAJZAG010000002.1"/>
</dbReference>
<evidence type="ECO:0000313" key="2">
    <source>
        <dbReference type="EMBL" id="CAG9166737.1"/>
    </source>
</evidence>
<comment type="caution">
    <text evidence="2">The sequence shown here is derived from an EMBL/GenBank/DDBJ whole genome shotgun (WGS) entry which is preliminary data.</text>
</comment>
<dbReference type="InterPro" id="IPR045492">
    <property type="entry name" value="DUF6434"/>
</dbReference>
<sequence>MPFDWHGGHITRSTVVDKAYRNTQNVRRFLIAECGPNFAFDRPFMAWIREGSNVTMGDIADEWQRRQAS</sequence>
<evidence type="ECO:0000259" key="1">
    <source>
        <dbReference type="Pfam" id="PF20026"/>
    </source>
</evidence>